<reference evidence="1" key="2">
    <citation type="submission" date="2020-09" db="EMBL/GenBank/DDBJ databases">
        <authorList>
            <person name="Sun Q."/>
            <person name="Ohkuma M."/>
        </authorList>
    </citation>
    <scope>NUCLEOTIDE SEQUENCE</scope>
    <source>
        <strain evidence="1">JCM 4956</strain>
    </source>
</reference>
<evidence type="ECO:0000313" key="1">
    <source>
        <dbReference type="EMBL" id="GGX39521.1"/>
    </source>
</evidence>
<dbReference type="EMBL" id="BMWD01000001">
    <property type="protein sequence ID" value="GGX39521.1"/>
    <property type="molecule type" value="Genomic_DNA"/>
</dbReference>
<sequence length="84" mass="9028">MPSTVCRSGIEYIGWERPLSACSAVGSRGLRPYGNMRTPRLSAPVMRRWFAFDRNAPAPGGIPQSARAARGQCDRVAGLPPLAS</sequence>
<dbReference type="Proteomes" id="UP000645555">
    <property type="component" value="Unassembled WGS sequence"/>
</dbReference>
<organism evidence="1 2">
    <name type="scientific">Streptomyces fructofermentans</name>
    <dbReference type="NCBI Taxonomy" id="152141"/>
    <lineage>
        <taxon>Bacteria</taxon>
        <taxon>Bacillati</taxon>
        <taxon>Actinomycetota</taxon>
        <taxon>Actinomycetes</taxon>
        <taxon>Kitasatosporales</taxon>
        <taxon>Streptomycetaceae</taxon>
        <taxon>Streptomyces</taxon>
    </lineage>
</organism>
<comment type="caution">
    <text evidence="1">The sequence shown here is derived from an EMBL/GenBank/DDBJ whole genome shotgun (WGS) entry which is preliminary data.</text>
</comment>
<proteinExistence type="predicted"/>
<keyword evidence="2" id="KW-1185">Reference proteome</keyword>
<reference evidence="1" key="1">
    <citation type="journal article" date="2014" name="Int. J. Syst. Evol. Microbiol.">
        <title>Complete genome sequence of Corynebacterium casei LMG S-19264T (=DSM 44701T), isolated from a smear-ripened cheese.</title>
        <authorList>
            <consortium name="US DOE Joint Genome Institute (JGI-PGF)"/>
            <person name="Walter F."/>
            <person name="Albersmeier A."/>
            <person name="Kalinowski J."/>
            <person name="Ruckert C."/>
        </authorList>
    </citation>
    <scope>NUCLEOTIDE SEQUENCE</scope>
    <source>
        <strain evidence="1">JCM 4956</strain>
    </source>
</reference>
<accession>A0A918JZK4</accession>
<name>A0A918JZK4_9ACTN</name>
<evidence type="ECO:0000313" key="2">
    <source>
        <dbReference type="Proteomes" id="UP000645555"/>
    </source>
</evidence>
<protein>
    <submittedName>
        <fullName evidence="1">Uncharacterized protein</fullName>
    </submittedName>
</protein>
<dbReference type="AlphaFoldDB" id="A0A918JZK4"/>
<gene>
    <name evidence="1" type="ORF">GCM10010515_02450</name>
</gene>